<evidence type="ECO:0000313" key="4">
    <source>
        <dbReference type="EMBL" id="RZC33427.1"/>
    </source>
</evidence>
<name>A0A482VLP5_ASBVE</name>
<comment type="similarity">
    <text evidence="1">Belongs to the sulfotransferase 1 family.</text>
</comment>
<evidence type="ECO:0000313" key="5">
    <source>
        <dbReference type="Proteomes" id="UP000292052"/>
    </source>
</evidence>
<dbReference type="GO" id="GO:0008146">
    <property type="term" value="F:sulfotransferase activity"/>
    <property type="evidence" value="ECO:0007669"/>
    <property type="project" value="InterPro"/>
</dbReference>
<protein>
    <submittedName>
        <fullName evidence="4">Sulfotransferase 1 family member D1</fullName>
    </submittedName>
</protein>
<dbReference type="InterPro" id="IPR000863">
    <property type="entry name" value="Sulfotransferase_dom"/>
</dbReference>
<dbReference type="AlphaFoldDB" id="A0A482VLP5"/>
<accession>A0A482VLP5</accession>
<dbReference type="Pfam" id="PF00685">
    <property type="entry name" value="Sulfotransfer_1"/>
    <property type="match status" value="1"/>
</dbReference>
<keyword evidence="2 4" id="KW-0808">Transferase</keyword>
<gene>
    <name evidence="4" type="ORF">BDFB_001994</name>
</gene>
<dbReference type="Proteomes" id="UP000292052">
    <property type="component" value="Unassembled WGS sequence"/>
</dbReference>
<keyword evidence="5" id="KW-1185">Reference proteome</keyword>
<dbReference type="EMBL" id="QDEB01088933">
    <property type="protein sequence ID" value="RZC33427.1"/>
    <property type="molecule type" value="Genomic_DNA"/>
</dbReference>
<dbReference type="Gene3D" id="3.40.50.300">
    <property type="entry name" value="P-loop containing nucleotide triphosphate hydrolases"/>
    <property type="match status" value="1"/>
</dbReference>
<dbReference type="OrthoDB" id="205623at2759"/>
<evidence type="ECO:0000259" key="3">
    <source>
        <dbReference type="Pfam" id="PF00685"/>
    </source>
</evidence>
<proteinExistence type="inferred from homology"/>
<dbReference type="SUPFAM" id="SSF52540">
    <property type="entry name" value="P-loop containing nucleoside triphosphate hydrolases"/>
    <property type="match status" value="1"/>
</dbReference>
<feature type="domain" description="Sulfotransferase" evidence="3">
    <location>
        <begin position="54"/>
        <end position="319"/>
    </location>
</feature>
<dbReference type="PANTHER" id="PTHR11783">
    <property type="entry name" value="SULFOTRANSFERASE SULT"/>
    <property type="match status" value="1"/>
</dbReference>
<dbReference type="InterPro" id="IPR027417">
    <property type="entry name" value="P-loop_NTPase"/>
</dbReference>
<comment type="caution">
    <text evidence="4">The sequence shown here is derived from an EMBL/GenBank/DDBJ whole genome shotgun (WGS) entry which is preliminary data.</text>
</comment>
<evidence type="ECO:0000256" key="1">
    <source>
        <dbReference type="ARBA" id="ARBA00005771"/>
    </source>
</evidence>
<sequence>MENPLELSDHELNRIVEEKYSVPVRPGYIKIENHILPKKYLEFKKAIDDLEVSDTDVFVTGFPRSGTTWLSEMVWLILHDLDYENAKKHLFERLPLLDTCFLFDQRNVPHIELPDIVTNTIERFKNKPSPRSLRTHLPFQLLPKEIQYGEKKPKIIYIARNPLDVCVSYYHHSSNLYFTGDMDEFCKLFLSGRVNDGPYFKHVLTYWKLRNQPHVLFLKYEDIKRDMGKAIQNIATFLGKKISDEEKVALQKHLSFDSMKNNAAVNNKNFDEIIKLFKMPSPIVPFIRSGKVGGYKEELPHYYIDIFQKWVEKNLEGTGLTF</sequence>
<reference evidence="4 5" key="1">
    <citation type="submission" date="2017-03" db="EMBL/GenBank/DDBJ databases">
        <title>Genome of the blue death feigning beetle - Asbolus verrucosus.</title>
        <authorList>
            <person name="Rider S.D."/>
        </authorList>
    </citation>
    <scope>NUCLEOTIDE SEQUENCE [LARGE SCALE GENOMIC DNA]</scope>
    <source>
        <strain evidence="4">Butters</strain>
        <tissue evidence="4">Head and leg muscle</tissue>
    </source>
</reference>
<organism evidence="4 5">
    <name type="scientific">Asbolus verrucosus</name>
    <name type="common">Desert ironclad beetle</name>
    <dbReference type="NCBI Taxonomy" id="1661398"/>
    <lineage>
        <taxon>Eukaryota</taxon>
        <taxon>Metazoa</taxon>
        <taxon>Ecdysozoa</taxon>
        <taxon>Arthropoda</taxon>
        <taxon>Hexapoda</taxon>
        <taxon>Insecta</taxon>
        <taxon>Pterygota</taxon>
        <taxon>Neoptera</taxon>
        <taxon>Endopterygota</taxon>
        <taxon>Coleoptera</taxon>
        <taxon>Polyphaga</taxon>
        <taxon>Cucujiformia</taxon>
        <taxon>Tenebrionidae</taxon>
        <taxon>Pimeliinae</taxon>
        <taxon>Asbolus</taxon>
    </lineage>
</organism>
<evidence type="ECO:0000256" key="2">
    <source>
        <dbReference type="ARBA" id="ARBA00022679"/>
    </source>
</evidence>